<proteinExistence type="predicted"/>
<dbReference type="EMBL" id="CP002042">
    <property type="protein sequence ID" value="ADH63301.1"/>
    <property type="molecule type" value="Genomic_DNA"/>
</dbReference>
<sequence length="557" mass="60709">MYGPVTKTLLLGWILAGWAHAQESPPNTGPCAEQPVVLETPQGLIGGGSLDYDGDTAVFGEGACLETNGLSLRAPEIRYFQAEGKLELKNLEAQTARYRFRAREGVVKGKTFEARGIWLTPCRCGEDLLTVSETARFNLETGDLLLDEATVELFHLTVLRSEELLLDRQTLSTPGGLASIFGLSQGGSAASGSTVETSGLLSPLRIGYERGLVLGVEEFPVPLVPGDLRQGTFNLTLIASGLGGGFFGNPRAEKLAFGVGVIRDGKSGSFRIEAGQDGLHFRSRVEDGPLFFANDTDKQLAEAGARFGLEWGGLSLSPFVRLAQEDVDMDNPSPNHPVVTGMTLGAEARYPLTYRAGAFRLRLEPWAVGAVYDRESSPYLALGAEVEGRYEGAFSLGLAYRQGGEVRPSRFAYERRKPTQWVSAELLTPPSSLGRLTFRASYDFLRTEAKASLRYGFSTQAGELWLEGRSRIGAGLSWQQRELLMGFIPNPPDCTYAFSLSPTLGYDFLRQGFSRAGLEVRYADCCFIWRVGYQTVLIPQNDNEAAGGRFSFGLELR</sequence>
<dbReference type="KEGG" id="msv:Mesil_1408"/>
<name>D7BEU8_ALLS1</name>
<gene>
    <name evidence="2" type="ordered locus">Mesil_1408</name>
</gene>
<dbReference type="eggNOG" id="COG1452">
    <property type="taxonomic scope" value="Bacteria"/>
</dbReference>
<evidence type="ECO:0000313" key="2">
    <source>
        <dbReference type="EMBL" id="ADH63301.1"/>
    </source>
</evidence>
<keyword evidence="1" id="KW-0732">Signal</keyword>
<dbReference type="STRING" id="526227.Mesil_1408"/>
<evidence type="ECO:0000313" key="3">
    <source>
        <dbReference type="Proteomes" id="UP000001916"/>
    </source>
</evidence>
<reference evidence="2 3" key="1">
    <citation type="journal article" date="2010" name="Stand. Genomic Sci.">
        <title>Complete genome sequence of Meiothermus silvanus type strain (VI-R2).</title>
        <authorList>
            <person name="Sikorski J."/>
            <person name="Tindall B.J."/>
            <person name="Lowry S."/>
            <person name="Lucas S."/>
            <person name="Nolan M."/>
            <person name="Copeland A."/>
            <person name="Glavina Del Rio T."/>
            <person name="Tice H."/>
            <person name="Cheng J.F."/>
            <person name="Han C."/>
            <person name="Pitluck S."/>
            <person name="Liolios K."/>
            <person name="Ivanova N."/>
            <person name="Mavromatis K."/>
            <person name="Mikhailova N."/>
            <person name="Pati A."/>
            <person name="Goodwin L."/>
            <person name="Chen A."/>
            <person name="Palaniappan K."/>
            <person name="Land M."/>
            <person name="Hauser L."/>
            <person name="Chang Y.J."/>
            <person name="Jeffries C.D."/>
            <person name="Rohde M."/>
            <person name="Goker M."/>
            <person name="Woyke T."/>
            <person name="Bristow J."/>
            <person name="Eisen J.A."/>
            <person name="Markowitz V."/>
            <person name="Hugenholtz P."/>
            <person name="Kyrpides N.C."/>
            <person name="Klenk H.P."/>
            <person name="Lapidus A."/>
        </authorList>
    </citation>
    <scope>NUCLEOTIDE SEQUENCE [LARGE SCALE GENOMIC DNA]</scope>
    <source>
        <strain evidence="3">ATCC 700542 / DSM 9946 / VI-R2</strain>
    </source>
</reference>
<evidence type="ECO:0008006" key="4">
    <source>
        <dbReference type="Google" id="ProtNLM"/>
    </source>
</evidence>
<keyword evidence="3" id="KW-1185">Reference proteome</keyword>
<protein>
    <recommendedName>
        <fullName evidence="4">OstA family protein</fullName>
    </recommendedName>
</protein>
<dbReference type="AlphaFoldDB" id="D7BEU8"/>
<evidence type="ECO:0000256" key="1">
    <source>
        <dbReference type="SAM" id="SignalP"/>
    </source>
</evidence>
<feature type="chain" id="PRO_5003093365" description="OstA family protein" evidence="1">
    <location>
        <begin position="22"/>
        <end position="557"/>
    </location>
</feature>
<dbReference type="RefSeq" id="WP_013157870.1">
    <property type="nucleotide sequence ID" value="NC_014212.1"/>
</dbReference>
<dbReference type="HOGENOM" id="CLU_489007_0_0_0"/>
<dbReference type="OrthoDB" id="28876at2"/>
<dbReference type="Proteomes" id="UP000001916">
    <property type="component" value="Chromosome"/>
</dbReference>
<organism evidence="2 3">
    <name type="scientific">Allomeiothermus silvanus (strain ATCC 700542 / DSM 9946 / NBRC 106475 / NCIMB 13440 / VI-R2)</name>
    <name type="common">Thermus silvanus</name>
    <dbReference type="NCBI Taxonomy" id="526227"/>
    <lineage>
        <taxon>Bacteria</taxon>
        <taxon>Thermotogati</taxon>
        <taxon>Deinococcota</taxon>
        <taxon>Deinococci</taxon>
        <taxon>Thermales</taxon>
        <taxon>Thermaceae</taxon>
        <taxon>Allomeiothermus</taxon>
    </lineage>
</organism>
<accession>D7BEU8</accession>
<feature type="signal peptide" evidence="1">
    <location>
        <begin position="1"/>
        <end position="21"/>
    </location>
</feature>